<evidence type="ECO:0000313" key="3">
    <source>
        <dbReference type="EMBL" id="KAF7291287.1"/>
    </source>
</evidence>
<evidence type="ECO:0000256" key="2">
    <source>
        <dbReference type="SAM" id="MobiDB-lite"/>
    </source>
</evidence>
<feature type="coiled-coil region" evidence="1">
    <location>
        <begin position="52"/>
        <end position="115"/>
    </location>
</feature>
<organism evidence="3 4">
    <name type="scientific">Mycena indigotica</name>
    <dbReference type="NCBI Taxonomy" id="2126181"/>
    <lineage>
        <taxon>Eukaryota</taxon>
        <taxon>Fungi</taxon>
        <taxon>Dikarya</taxon>
        <taxon>Basidiomycota</taxon>
        <taxon>Agaricomycotina</taxon>
        <taxon>Agaricomycetes</taxon>
        <taxon>Agaricomycetidae</taxon>
        <taxon>Agaricales</taxon>
        <taxon>Marasmiineae</taxon>
        <taxon>Mycenaceae</taxon>
        <taxon>Mycena</taxon>
    </lineage>
</organism>
<protein>
    <submittedName>
        <fullName evidence="3">Uncharacterized protein</fullName>
    </submittedName>
</protein>
<keyword evidence="1" id="KW-0175">Coiled coil</keyword>
<reference evidence="3" key="1">
    <citation type="submission" date="2020-05" db="EMBL/GenBank/DDBJ databases">
        <title>Mycena genomes resolve the evolution of fungal bioluminescence.</title>
        <authorList>
            <person name="Tsai I.J."/>
        </authorList>
    </citation>
    <scope>NUCLEOTIDE SEQUENCE</scope>
    <source>
        <strain evidence="3">171206Taipei</strain>
    </source>
</reference>
<dbReference type="RefSeq" id="XP_037214409.1">
    <property type="nucleotide sequence ID" value="XM_037369203.1"/>
</dbReference>
<name>A0A8H6VRF5_9AGAR</name>
<keyword evidence="4" id="KW-1185">Reference proteome</keyword>
<dbReference type="GeneID" id="59351719"/>
<evidence type="ECO:0000313" key="4">
    <source>
        <dbReference type="Proteomes" id="UP000636479"/>
    </source>
</evidence>
<accession>A0A8H6VRF5</accession>
<comment type="caution">
    <text evidence="3">The sequence shown here is derived from an EMBL/GenBank/DDBJ whole genome shotgun (WGS) entry which is preliminary data.</text>
</comment>
<dbReference type="AlphaFoldDB" id="A0A8H6VRF5"/>
<dbReference type="EMBL" id="JACAZF010000013">
    <property type="protein sequence ID" value="KAF7291287.1"/>
    <property type="molecule type" value="Genomic_DNA"/>
</dbReference>
<evidence type="ECO:0000256" key="1">
    <source>
        <dbReference type="SAM" id="Coils"/>
    </source>
</evidence>
<dbReference type="Proteomes" id="UP000636479">
    <property type="component" value="Unassembled WGS sequence"/>
</dbReference>
<feature type="compositionally biased region" description="Acidic residues" evidence="2">
    <location>
        <begin position="151"/>
        <end position="169"/>
    </location>
</feature>
<proteinExistence type="predicted"/>
<sequence length="169" mass="18721">MCGQTLRHGTGGYRYPLANRQRAVPVKHVRPLLDNPEPSPLAGVIAQLQAHDKDQTLVIAELRSRLEKAEEKIVEQAKKLNAAHAKVDDLHTKLVNEQDAHAKGLEGALEALERTKAVILDIRKRGAEQDTDDEAEAPPMKRAKTTHADPSIDDLDDPLVDDLSVDDHW</sequence>
<gene>
    <name evidence="3" type="ORF">MIND_01272600</name>
</gene>
<feature type="region of interest" description="Disordered" evidence="2">
    <location>
        <begin position="124"/>
        <end position="169"/>
    </location>
</feature>